<reference evidence="2" key="1">
    <citation type="submission" date="2013-01" db="EMBL/GenBank/DDBJ databases">
        <title>Genome draft of Hydrogenophaga taeniospiralis 2K1.</title>
        <authorList>
            <person name="Gomila M."/>
            <person name="Lalucat J."/>
        </authorList>
    </citation>
    <scope>NUCLEOTIDE SEQUENCE</scope>
    <source>
        <strain evidence="2">CCUG 15921</strain>
    </source>
</reference>
<dbReference type="PROSITE" id="PS50914">
    <property type="entry name" value="BON"/>
    <property type="match status" value="2"/>
</dbReference>
<gene>
    <name evidence="2" type="ORF">H010_21006</name>
</gene>
<feature type="domain" description="BON" evidence="1">
    <location>
        <begin position="57"/>
        <end position="124"/>
    </location>
</feature>
<evidence type="ECO:0000313" key="3">
    <source>
        <dbReference type="Proteomes" id="UP001152876"/>
    </source>
</evidence>
<sequence length="215" mass="23138">MNQTQQQPRRSRLAAIALTSVLLGVTVSACAPLMMGGAAVGSALVATDRRTSGAQLDDQTIELRAANRLRDQMGTRARLDVTSYNRRVLLTGEVVSARDKELAGQVVAQVANVAGVVNELDVANSPTLRERTADSLLTGRVKAAMLDAKDLSANSFKVVTNRGTVFLMGRVTQREADRATEIVRNTSSVQRVVRVLEIISDEELSRLQPQSAPAK</sequence>
<accession>A0A9X4P0N7</accession>
<dbReference type="InterPro" id="IPR007055">
    <property type="entry name" value="BON_dom"/>
</dbReference>
<dbReference type="InterPro" id="IPR051686">
    <property type="entry name" value="Lipoprotein_DolP"/>
</dbReference>
<name>A0A9X4P0N7_9BURK</name>
<dbReference type="OrthoDB" id="5294487at2"/>
<keyword evidence="3" id="KW-1185">Reference proteome</keyword>
<dbReference type="Proteomes" id="UP001152876">
    <property type="component" value="Unassembled WGS sequence"/>
</dbReference>
<evidence type="ECO:0000313" key="2">
    <source>
        <dbReference type="EMBL" id="MDG5977745.1"/>
    </source>
</evidence>
<evidence type="ECO:0000259" key="1">
    <source>
        <dbReference type="PROSITE" id="PS50914"/>
    </source>
</evidence>
<feature type="domain" description="BON" evidence="1">
    <location>
        <begin position="133"/>
        <end position="200"/>
    </location>
</feature>
<dbReference type="Gene3D" id="3.30.1340.30">
    <property type="match status" value="1"/>
</dbReference>
<dbReference type="Pfam" id="PF04972">
    <property type="entry name" value="BON"/>
    <property type="match status" value="2"/>
</dbReference>
<dbReference type="SMART" id="SM00749">
    <property type="entry name" value="BON"/>
    <property type="match status" value="2"/>
</dbReference>
<dbReference type="EMBL" id="AOGK01000025">
    <property type="protein sequence ID" value="MDG5977745.1"/>
    <property type="molecule type" value="Genomic_DNA"/>
</dbReference>
<dbReference type="InterPro" id="IPR014004">
    <property type="entry name" value="Transpt-assoc_nodulatn_dom_bac"/>
</dbReference>
<dbReference type="RefSeq" id="WP_068174798.1">
    <property type="nucleotide sequence ID" value="NZ_AOGK01000025.1"/>
</dbReference>
<dbReference type="PANTHER" id="PTHR34606:SF15">
    <property type="entry name" value="BON DOMAIN-CONTAINING PROTEIN"/>
    <property type="match status" value="1"/>
</dbReference>
<protein>
    <submittedName>
        <fullName evidence="2">Transport protein</fullName>
    </submittedName>
</protein>
<organism evidence="2 3">
    <name type="scientific">Hydrogenophaga taeniospiralis CCUG 15921</name>
    <dbReference type="NCBI Taxonomy" id="1281780"/>
    <lineage>
        <taxon>Bacteria</taxon>
        <taxon>Pseudomonadati</taxon>
        <taxon>Pseudomonadota</taxon>
        <taxon>Betaproteobacteria</taxon>
        <taxon>Burkholderiales</taxon>
        <taxon>Comamonadaceae</taxon>
        <taxon>Hydrogenophaga</taxon>
    </lineage>
</organism>
<dbReference type="AlphaFoldDB" id="A0A9X4P0N7"/>
<proteinExistence type="predicted"/>
<comment type="caution">
    <text evidence="2">The sequence shown here is derived from an EMBL/GenBank/DDBJ whole genome shotgun (WGS) entry which is preliminary data.</text>
</comment>
<dbReference type="PANTHER" id="PTHR34606">
    <property type="entry name" value="BON DOMAIN-CONTAINING PROTEIN"/>
    <property type="match status" value="1"/>
</dbReference>